<organism evidence="5 6">
    <name type="scientific">Actinacidiphila acidipaludis</name>
    <dbReference type="NCBI Taxonomy" id="2873382"/>
    <lineage>
        <taxon>Bacteria</taxon>
        <taxon>Bacillati</taxon>
        <taxon>Actinomycetota</taxon>
        <taxon>Actinomycetes</taxon>
        <taxon>Kitasatosporales</taxon>
        <taxon>Streptomycetaceae</taxon>
        <taxon>Actinacidiphila</taxon>
    </lineage>
</organism>
<proteinExistence type="inferred from homology"/>
<sequence>MTVLVAAVIVHDTARDRIVLLRRGAGSPFGHGLWDLPAGKCEPAEPVTHAAVRELREETGLVVDPQALTLAHVLHAGTGVGAPNGYLTVAFAARAWSGEPENREPGKHDHVGWVRLDALPRELVPSADKVLRGWRAGLPGPTLHRWD</sequence>
<accession>A0ABS7Q3I0</accession>
<dbReference type="InterPro" id="IPR020476">
    <property type="entry name" value="Nudix_hydrolase"/>
</dbReference>
<dbReference type="Pfam" id="PF00293">
    <property type="entry name" value="NUDIX"/>
    <property type="match status" value="1"/>
</dbReference>
<dbReference type="InterPro" id="IPR015797">
    <property type="entry name" value="NUDIX_hydrolase-like_dom_sf"/>
</dbReference>
<evidence type="ECO:0000259" key="4">
    <source>
        <dbReference type="PROSITE" id="PS51462"/>
    </source>
</evidence>
<dbReference type="Gene3D" id="3.90.79.10">
    <property type="entry name" value="Nucleoside Triphosphate Pyrophosphohydrolase"/>
    <property type="match status" value="1"/>
</dbReference>
<dbReference type="RefSeq" id="WP_222961995.1">
    <property type="nucleotide sequence ID" value="NZ_JAINZZ010000007.1"/>
</dbReference>
<evidence type="ECO:0000256" key="1">
    <source>
        <dbReference type="ARBA" id="ARBA00005582"/>
    </source>
</evidence>
<dbReference type="SUPFAM" id="SSF55811">
    <property type="entry name" value="Nudix"/>
    <property type="match status" value="1"/>
</dbReference>
<evidence type="ECO:0000256" key="2">
    <source>
        <dbReference type="ARBA" id="ARBA00022801"/>
    </source>
</evidence>
<reference evidence="5 6" key="1">
    <citation type="submission" date="2021-08" db="EMBL/GenBank/DDBJ databases">
        <title>WGS of actinomycetes from Thailand.</title>
        <authorList>
            <person name="Thawai C."/>
        </authorList>
    </citation>
    <scope>NUCLEOTIDE SEQUENCE [LARGE SCALE GENOMIC DNA]</scope>
    <source>
        <strain evidence="5 6">PLK6-54</strain>
    </source>
</reference>
<keyword evidence="2 3" id="KW-0378">Hydrolase</keyword>
<dbReference type="PRINTS" id="PR00502">
    <property type="entry name" value="NUDIXFAMILY"/>
</dbReference>
<dbReference type="Proteomes" id="UP000778578">
    <property type="component" value="Unassembled WGS sequence"/>
</dbReference>
<protein>
    <submittedName>
        <fullName evidence="5">NUDIX domain-containing protein</fullName>
    </submittedName>
</protein>
<evidence type="ECO:0000313" key="6">
    <source>
        <dbReference type="Proteomes" id="UP000778578"/>
    </source>
</evidence>
<dbReference type="PROSITE" id="PS51462">
    <property type="entry name" value="NUDIX"/>
    <property type="match status" value="1"/>
</dbReference>
<dbReference type="PANTHER" id="PTHR43736:SF1">
    <property type="entry name" value="DIHYDRONEOPTERIN TRIPHOSPHATE DIPHOSPHATASE"/>
    <property type="match status" value="1"/>
</dbReference>
<comment type="caution">
    <text evidence="5">The sequence shown here is derived from an EMBL/GenBank/DDBJ whole genome shotgun (WGS) entry which is preliminary data.</text>
</comment>
<keyword evidence="6" id="KW-1185">Reference proteome</keyword>
<dbReference type="InterPro" id="IPR020084">
    <property type="entry name" value="NUDIX_hydrolase_CS"/>
</dbReference>
<dbReference type="PROSITE" id="PS00893">
    <property type="entry name" value="NUDIX_BOX"/>
    <property type="match status" value="1"/>
</dbReference>
<evidence type="ECO:0000313" key="5">
    <source>
        <dbReference type="EMBL" id="MBY8877692.1"/>
    </source>
</evidence>
<dbReference type="InterPro" id="IPR000086">
    <property type="entry name" value="NUDIX_hydrolase_dom"/>
</dbReference>
<gene>
    <name evidence="5" type="ORF">K7862_08620</name>
</gene>
<name>A0ABS7Q3I0_9ACTN</name>
<dbReference type="PANTHER" id="PTHR43736">
    <property type="entry name" value="ADP-RIBOSE PYROPHOSPHATASE"/>
    <property type="match status" value="1"/>
</dbReference>
<comment type="similarity">
    <text evidence="1 3">Belongs to the Nudix hydrolase family.</text>
</comment>
<dbReference type="EMBL" id="JAINZZ010000007">
    <property type="protein sequence ID" value="MBY8877692.1"/>
    <property type="molecule type" value="Genomic_DNA"/>
</dbReference>
<evidence type="ECO:0000256" key="3">
    <source>
        <dbReference type="RuleBase" id="RU003476"/>
    </source>
</evidence>
<feature type="domain" description="Nudix hydrolase" evidence="4">
    <location>
        <begin position="1"/>
        <end position="136"/>
    </location>
</feature>